<keyword evidence="2" id="KW-1185">Reference proteome</keyword>
<sequence length="52" mass="5653">MTCMGTPVQSHDLYGNSSPVTRLVWEPQSSHMTCMGTPVQSHDLYGNSSPVT</sequence>
<comment type="caution">
    <text evidence="1">The sequence shown here is derived from an EMBL/GenBank/DDBJ whole genome shotgun (WGS) entry which is preliminary data.</text>
</comment>
<evidence type="ECO:0000313" key="2">
    <source>
        <dbReference type="Proteomes" id="UP000828390"/>
    </source>
</evidence>
<proteinExistence type="predicted"/>
<accession>A0A9D3YQS8</accession>
<reference evidence="1" key="1">
    <citation type="journal article" date="2019" name="bioRxiv">
        <title>The Genome of the Zebra Mussel, Dreissena polymorpha: A Resource for Invasive Species Research.</title>
        <authorList>
            <person name="McCartney M.A."/>
            <person name="Auch B."/>
            <person name="Kono T."/>
            <person name="Mallez S."/>
            <person name="Zhang Y."/>
            <person name="Obille A."/>
            <person name="Becker A."/>
            <person name="Abrahante J.E."/>
            <person name="Garbe J."/>
            <person name="Badalamenti J.P."/>
            <person name="Herman A."/>
            <person name="Mangelson H."/>
            <person name="Liachko I."/>
            <person name="Sullivan S."/>
            <person name="Sone E.D."/>
            <person name="Koren S."/>
            <person name="Silverstein K.A.T."/>
            <person name="Beckman K.B."/>
            <person name="Gohl D.M."/>
        </authorList>
    </citation>
    <scope>NUCLEOTIDE SEQUENCE</scope>
    <source>
        <strain evidence="1">Duluth1</strain>
        <tissue evidence="1">Whole animal</tissue>
    </source>
</reference>
<organism evidence="1 2">
    <name type="scientific">Dreissena polymorpha</name>
    <name type="common">Zebra mussel</name>
    <name type="synonym">Mytilus polymorpha</name>
    <dbReference type="NCBI Taxonomy" id="45954"/>
    <lineage>
        <taxon>Eukaryota</taxon>
        <taxon>Metazoa</taxon>
        <taxon>Spiralia</taxon>
        <taxon>Lophotrochozoa</taxon>
        <taxon>Mollusca</taxon>
        <taxon>Bivalvia</taxon>
        <taxon>Autobranchia</taxon>
        <taxon>Heteroconchia</taxon>
        <taxon>Euheterodonta</taxon>
        <taxon>Imparidentia</taxon>
        <taxon>Neoheterodontei</taxon>
        <taxon>Myida</taxon>
        <taxon>Dreissenoidea</taxon>
        <taxon>Dreissenidae</taxon>
        <taxon>Dreissena</taxon>
    </lineage>
</organism>
<name>A0A9D3YQS8_DREPO</name>
<evidence type="ECO:0000313" key="1">
    <source>
        <dbReference type="EMBL" id="KAH3704406.1"/>
    </source>
</evidence>
<dbReference type="Proteomes" id="UP000828390">
    <property type="component" value="Unassembled WGS sequence"/>
</dbReference>
<gene>
    <name evidence="1" type="ORF">DPMN_079461</name>
</gene>
<dbReference type="AlphaFoldDB" id="A0A9D3YQS8"/>
<reference evidence="1" key="2">
    <citation type="submission" date="2020-11" db="EMBL/GenBank/DDBJ databases">
        <authorList>
            <person name="McCartney M.A."/>
            <person name="Auch B."/>
            <person name="Kono T."/>
            <person name="Mallez S."/>
            <person name="Becker A."/>
            <person name="Gohl D.M."/>
            <person name="Silverstein K.A.T."/>
            <person name="Koren S."/>
            <person name="Bechman K.B."/>
            <person name="Herman A."/>
            <person name="Abrahante J.E."/>
            <person name="Garbe J."/>
        </authorList>
    </citation>
    <scope>NUCLEOTIDE SEQUENCE</scope>
    <source>
        <strain evidence="1">Duluth1</strain>
        <tissue evidence="1">Whole animal</tissue>
    </source>
</reference>
<protein>
    <submittedName>
        <fullName evidence="1">Uncharacterized protein</fullName>
    </submittedName>
</protein>
<dbReference type="EMBL" id="JAIWYP010000015">
    <property type="protein sequence ID" value="KAH3704406.1"/>
    <property type="molecule type" value="Genomic_DNA"/>
</dbReference>